<dbReference type="InterPro" id="IPR000627">
    <property type="entry name" value="Intradiol_dOase_C"/>
</dbReference>
<accession>A0A345ZYU3</accession>
<dbReference type="NCBIfam" id="TIGR02423">
    <property type="entry name" value="protocat_alph"/>
    <property type="match status" value="1"/>
</dbReference>
<sequence>MSEITPSQTVGPFFAYGLTPKGRAHWDPDGTYSWKETVGDDLITPDATGEKIRVEGQIVDGDGKPINDAMIEIWQADAQGRYASPYDSRRPNTQFKGFGRSATNKEGVFGFSTIKPGSVPGPNGKPQAPHIVFCIYSRGMLRQVYTRMYFAGEAANGSDPILALVPADRRDTLIAKKQTQGDATVYRFDIRVQGDNETVFFDV</sequence>
<comment type="similarity">
    <text evidence="1">Belongs to the intradiol ring-cleavage dioxygenase family.</text>
</comment>
<dbReference type="CDD" id="cd03463">
    <property type="entry name" value="3_4-PCD_alpha"/>
    <property type="match status" value="1"/>
</dbReference>
<evidence type="ECO:0000256" key="3">
    <source>
        <dbReference type="ARBA" id="ARBA00023002"/>
    </source>
</evidence>
<evidence type="ECO:0000256" key="1">
    <source>
        <dbReference type="ARBA" id="ARBA00007825"/>
    </source>
</evidence>
<keyword evidence="6" id="KW-1185">Reference proteome</keyword>
<feature type="domain" description="Intradiol ring-cleavage dioxygenases" evidence="4">
    <location>
        <begin position="54"/>
        <end position="82"/>
    </location>
</feature>
<dbReference type="Proteomes" id="UP000254889">
    <property type="component" value="Chromosome"/>
</dbReference>
<keyword evidence="3 5" id="KW-0560">Oxidoreductase</keyword>
<dbReference type="EMBL" id="CP031417">
    <property type="protein sequence ID" value="AXK82090.1"/>
    <property type="molecule type" value="Genomic_DNA"/>
</dbReference>
<dbReference type="RefSeq" id="WP_115692469.1">
    <property type="nucleotide sequence ID" value="NZ_CP031417.1"/>
</dbReference>
<dbReference type="InterPro" id="IPR012786">
    <property type="entry name" value="Protocat_dOase_a"/>
</dbReference>
<name>A0A345ZYU3_9HYPH</name>
<organism evidence="5 6">
    <name type="scientific">Pseudolabrys taiwanensis</name>
    <dbReference type="NCBI Taxonomy" id="331696"/>
    <lineage>
        <taxon>Bacteria</taxon>
        <taxon>Pseudomonadati</taxon>
        <taxon>Pseudomonadota</taxon>
        <taxon>Alphaproteobacteria</taxon>
        <taxon>Hyphomicrobiales</taxon>
        <taxon>Xanthobacteraceae</taxon>
        <taxon>Pseudolabrys</taxon>
    </lineage>
</organism>
<dbReference type="InterPro" id="IPR050770">
    <property type="entry name" value="Intradiol_RC_Dioxygenase"/>
</dbReference>
<dbReference type="PANTHER" id="PTHR33711:SF9">
    <property type="entry name" value="PROTOCATECHUATE 3,4-DIOXYGENASE ALPHA CHAIN"/>
    <property type="match status" value="1"/>
</dbReference>
<evidence type="ECO:0000313" key="5">
    <source>
        <dbReference type="EMBL" id="AXK82090.1"/>
    </source>
</evidence>
<evidence type="ECO:0000313" key="6">
    <source>
        <dbReference type="Proteomes" id="UP000254889"/>
    </source>
</evidence>
<dbReference type="OrthoDB" id="9805815at2"/>
<dbReference type="EC" id="1.13.11.3" evidence="5"/>
<proteinExistence type="inferred from homology"/>
<dbReference type="KEGG" id="ptaw:DW352_17100"/>
<dbReference type="PANTHER" id="PTHR33711">
    <property type="entry name" value="DIOXYGENASE, PUTATIVE (AFU_ORTHOLOGUE AFUA_2G02910)-RELATED"/>
    <property type="match status" value="1"/>
</dbReference>
<dbReference type="GO" id="GO:0018578">
    <property type="term" value="F:protocatechuate 3,4-dioxygenase activity"/>
    <property type="evidence" value="ECO:0007669"/>
    <property type="project" value="UniProtKB-EC"/>
</dbReference>
<dbReference type="GO" id="GO:0008199">
    <property type="term" value="F:ferric iron binding"/>
    <property type="evidence" value="ECO:0007669"/>
    <property type="project" value="InterPro"/>
</dbReference>
<dbReference type="PROSITE" id="PS00083">
    <property type="entry name" value="INTRADIOL_DIOXYGENAS"/>
    <property type="match status" value="1"/>
</dbReference>
<protein>
    <submittedName>
        <fullName evidence="5">Protocatechuate 3,4-dioxygenase subunit alpha</fullName>
        <ecNumber evidence="5">1.13.11.3</ecNumber>
    </submittedName>
</protein>
<dbReference type="Pfam" id="PF00775">
    <property type="entry name" value="Dioxygenase_C"/>
    <property type="match status" value="1"/>
</dbReference>
<gene>
    <name evidence="5" type="primary">pcaG</name>
    <name evidence="5" type="ORF">DW352_17100</name>
</gene>
<evidence type="ECO:0000259" key="4">
    <source>
        <dbReference type="PROSITE" id="PS00083"/>
    </source>
</evidence>
<dbReference type="AlphaFoldDB" id="A0A345ZYU3"/>
<dbReference type="SUPFAM" id="SSF49482">
    <property type="entry name" value="Aromatic compound dioxygenase"/>
    <property type="match status" value="1"/>
</dbReference>
<keyword evidence="2 5" id="KW-0223">Dioxygenase</keyword>
<dbReference type="InterPro" id="IPR015889">
    <property type="entry name" value="Intradiol_dOase_core"/>
</dbReference>
<evidence type="ECO:0000256" key="2">
    <source>
        <dbReference type="ARBA" id="ARBA00022964"/>
    </source>
</evidence>
<reference evidence="5 6" key="1">
    <citation type="submission" date="2018-07" db="EMBL/GenBank/DDBJ databases">
        <authorList>
            <person name="Quirk P.G."/>
            <person name="Krulwich T.A."/>
        </authorList>
    </citation>
    <scope>NUCLEOTIDE SEQUENCE [LARGE SCALE GENOMIC DNA]</scope>
    <source>
        <strain evidence="5 6">CC-BB4</strain>
    </source>
</reference>
<dbReference type="Gene3D" id="2.60.130.10">
    <property type="entry name" value="Aromatic compound dioxygenase"/>
    <property type="match status" value="1"/>
</dbReference>